<dbReference type="AlphaFoldDB" id="A0A5B8MXD0"/>
<sequence length="499" mass="54706">MATESGEGVVETSAVCWRASSDEFEGADPNKVLSFSPPSTSKDYVAELVSMSEAALNWTRTFDDTINEVGFDTERRTVLVVSCGKSDMWLTVVYDNRRNKLVEADELKRVVRTAVENHLNGAQSEQAFRSLAGVVLRYLRSKLKLETPTVHGLHDILDGLPVLSISKQSFLFLRYLENSLAEIMRSGLSGGLGGPGATLSPPAGEGVLLSKGLDTVVMEGNFILSSSLNPKSTERIYRKYVDYLRDLKLLDVKSPAGLGEEKTLSSAFNLSKLNLNFESLGVNGSPASKAISPDGFISQVDLVARRELTKAFSFFVGDDDGDAGEERGVYIFAQGNTSVVFLTQDTSLFIGAELRRRLSDLLKRSCAKLSESIRIDYERVEEPRSSNFDVACLDDVSSSSKSLHCLAERPDSLKLRLDLAAQLKREMDLGIAAEAGAEQGDSFAKPARELMVHSHSNVWASLQESGLRKYYTLSDESTLIEAHLGMRENAEKAFQVCLP</sequence>
<name>A0A5B8MXD0_9CHLO</name>
<dbReference type="Proteomes" id="UP000316726">
    <property type="component" value="Chromosome 16"/>
</dbReference>
<accession>A0A5B8MXD0</accession>
<evidence type="ECO:0000313" key="1">
    <source>
        <dbReference type="EMBL" id="QDZ25249.1"/>
    </source>
</evidence>
<organism evidence="1 2">
    <name type="scientific">Chloropicon primus</name>
    <dbReference type="NCBI Taxonomy" id="1764295"/>
    <lineage>
        <taxon>Eukaryota</taxon>
        <taxon>Viridiplantae</taxon>
        <taxon>Chlorophyta</taxon>
        <taxon>Chloropicophyceae</taxon>
        <taxon>Chloropicales</taxon>
        <taxon>Chloropicaceae</taxon>
        <taxon>Chloropicon</taxon>
    </lineage>
</organism>
<protein>
    <submittedName>
        <fullName evidence="1">Uncharacterized protein</fullName>
    </submittedName>
</protein>
<reference evidence="1 2" key="1">
    <citation type="submission" date="2018-07" db="EMBL/GenBank/DDBJ databases">
        <title>The complete nuclear genome of the prasinophyte Chloropicon primus (CCMP1205).</title>
        <authorList>
            <person name="Pombert J.-F."/>
            <person name="Otis C."/>
            <person name="Turmel M."/>
            <person name="Lemieux C."/>
        </authorList>
    </citation>
    <scope>NUCLEOTIDE SEQUENCE [LARGE SCALE GENOMIC DNA]</scope>
    <source>
        <strain evidence="1 2">CCMP1205</strain>
    </source>
</reference>
<keyword evidence="2" id="KW-1185">Reference proteome</keyword>
<evidence type="ECO:0000313" key="2">
    <source>
        <dbReference type="Proteomes" id="UP000316726"/>
    </source>
</evidence>
<gene>
    <name evidence="1" type="ORF">A3770_16p77670</name>
</gene>
<dbReference type="EMBL" id="CP031049">
    <property type="protein sequence ID" value="QDZ25249.1"/>
    <property type="molecule type" value="Genomic_DNA"/>
</dbReference>
<proteinExistence type="predicted"/>